<dbReference type="Proteomes" id="UP001163223">
    <property type="component" value="Chromosome"/>
</dbReference>
<gene>
    <name evidence="1" type="ORF">OXU80_10080</name>
</gene>
<evidence type="ECO:0000313" key="1">
    <source>
        <dbReference type="EMBL" id="WAJ30521.1"/>
    </source>
</evidence>
<protein>
    <submittedName>
        <fullName evidence="1">Uncharacterized protein</fullName>
    </submittedName>
</protein>
<dbReference type="EMBL" id="CP113520">
    <property type="protein sequence ID" value="WAJ30521.1"/>
    <property type="molecule type" value="Genomic_DNA"/>
</dbReference>
<keyword evidence="2" id="KW-1185">Reference proteome</keyword>
<proteinExistence type="predicted"/>
<accession>A0ACD4NUY9</accession>
<name>A0ACD4NUY9_9HYPH</name>
<sequence>MRIDNQMRGPDPRLDADAAERRSADNRAGQGFGRDERFGREGHLHQRSSERDFGSFDKHGAAGGRDPLWSSHADDAARGHFEDRLRLAGARHGKSETQNREPADEGAKLLAMAGGGASALAGGFVAVSAPERAGATPAGARVAGIEDLALRVEKAAEASFAAASAGEPLRIDFPVGGTGIGGLTLTITPDAIDLVFLCDEAGMGALAAAAQSLADRLHARWPGRTVRIHEKIDVAAADDRAAGDGLSEISQLFGRGDARS</sequence>
<reference evidence="1" key="1">
    <citation type="submission" date="2022-11" db="EMBL/GenBank/DDBJ databases">
        <title>beta-Carotene-producing bacterium, Jeongeuplla avenae sp. nov., alleviates the salt stress of Arabidopsis seedlings.</title>
        <authorList>
            <person name="Jiang L."/>
            <person name="Lee J."/>
        </authorList>
    </citation>
    <scope>NUCLEOTIDE SEQUENCE</scope>
    <source>
        <strain evidence="1">DY_R2A_6</strain>
    </source>
</reference>
<evidence type="ECO:0000313" key="2">
    <source>
        <dbReference type="Proteomes" id="UP001163223"/>
    </source>
</evidence>
<organism evidence="1 2">
    <name type="scientific">Antarcticirhabdus aurantiaca</name>
    <dbReference type="NCBI Taxonomy" id="2606717"/>
    <lineage>
        <taxon>Bacteria</taxon>
        <taxon>Pseudomonadati</taxon>
        <taxon>Pseudomonadota</taxon>
        <taxon>Alphaproteobacteria</taxon>
        <taxon>Hyphomicrobiales</taxon>
        <taxon>Aurantimonadaceae</taxon>
        <taxon>Antarcticirhabdus</taxon>
    </lineage>
</organism>